<dbReference type="InterPro" id="IPR044053">
    <property type="entry name" value="AsaB-like"/>
</dbReference>
<dbReference type="EMBL" id="JAUTXT010000026">
    <property type="protein sequence ID" value="KAK3673346.1"/>
    <property type="molecule type" value="Genomic_DNA"/>
</dbReference>
<comment type="similarity">
    <text evidence="2">Belongs to the asaB hydroxylase/desaturase family.</text>
</comment>
<keyword evidence="1" id="KW-0560">Oxidoreductase</keyword>
<evidence type="ECO:0000313" key="3">
    <source>
        <dbReference type="EMBL" id="KAK3673346.1"/>
    </source>
</evidence>
<proteinExistence type="inferred from homology"/>
<dbReference type="AlphaFoldDB" id="A0AAE0WKE4"/>
<dbReference type="Proteomes" id="UP001274830">
    <property type="component" value="Unassembled WGS sequence"/>
</dbReference>
<reference evidence="3" key="1">
    <citation type="submission" date="2023-07" db="EMBL/GenBank/DDBJ databases">
        <title>Black Yeasts Isolated from many extreme environments.</title>
        <authorList>
            <person name="Coleine C."/>
            <person name="Stajich J.E."/>
            <person name="Selbmann L."/>
        </authorList>
    </citation>
    <scope>NUCLEOTIDE SEQUENCE</scope>
    <source>
        <strain evidence="3">CCFEE 5485</strain>
    </source>
</reference>
<dbReference type="PANTHER" id="PTHR34598:SF3">
    <property type="entry name" value="OXIDOREDUCTASE AN1597"/>
    <property type="match status" value="1"/>
</dbReference>
<organism evidence="3 4">
    <name type="scientific">Recurvomyces mirabilis</name>
    <dbReference type="NCBI Taxonomy" id="574656"/>
    <lineage>
        <taxon>Eukaryota</taxon>
        <taxon>Fungi</taxon>
        <taxon>Dikarya</taxon>
        <taxon>Ascomycota</taxon>
        <taxon>Pezizomycotina</taxon>
        <taxon>Dothideomycetes</taxon>
        <taxon>Dothideomycetidae</taxon>
        <taxon>Mycosphaerellales</taxon>
        <taxon>Teratosphaeriaceae</taxon>
        <taxon>Recurvomyces</taxon>
    </lineage>
</organism>
<protein>
    <submittedName>
        <fullName evidence="3">Uncharacterized protein</fullName>
    </submittedName>
</protein>
<comment type="caution">
    <text evidence="3">The sequence shown here is derived from an EMBL/GenBank/DDBJ whole genome shotgun (WGS) entry which is preliminary data.</text>
</comment>
<dbReference type="PANTHER" id="PTHR34598">
    <property type="entry name" value="BLL6449 PROTEIN"/>
    <property type="match status" value="1"/>
</dbReference>
<sequence>MTSTSVLTHTHFLQRDKLYDHEKPYSLRFTAPPGLARANIKLDKRDIIVNDIRPKKKSLSLESNGCFIWDFDTGLSYDDFDDKTKVKDVYLAEVAEGLRKKLGAEKVQIFEHTSSSIFRSFASDTQNFRYRQASRMHLISRLPSPTLIQRYRGAMLWPASSTRETNPSQIVAYNASTSGNRSVALYKTGH</sequence>
<evidence type="ECO:0000256" key="2">
    <source>
        <dbReference type="ARBA" id="ARBA00023604"/>
    </source>
</evidence>
<accession>A0AAE0WKE4</accession>
<name>A0AAE0WKE4_9PEZI</name>
<gene>
    <name evidence="3" type="ORF">LTR78_006892</name>
</gene>
<evidence type="ECO:0000313" key="4">
    <source>
        <dbReference type="Proteomes" id="UP001274830"/>
    </source>
</evidence>
<keyword evidence="4" id="KW-1185">Reference proteome</keyword>
<dbReference type="GO" id="GO:0016491">
    <property type="term" value="F:oxidoreductase activity"/>
    <property type="evidence" value="ECO:0007669"/>
    <property type="project" value="UniProtKB-KW"/>
</dbReference>
<evidence type="ECO:0000256" key="1">
    <source>
        <dbReference type="ARBA" id="ARBA00023002"/>
    </source>
</evidence>